<dbReference type="PIRSF" id="PIRSF022603">
    <property type="entry name" value="UCP022603"/>
    <property type="match status" value="1"/>
</dbReference>
<feature type="region of interest" description="Disordered" evidence="2">
    <location>
        <begin position="100"/>
        <end position="119"/>
    </location>
</feature>
<proteinExistence type="inferred from homology"/>
<sequence>MAQPPPHPELTPQFCFNTTVLKDFLRISRASIDDSITQNLNALLTPSTAGFDPASTSSRNPRASYTKRIPPSSCNSFKTQVLFPSWQSRSNVLNYCASVATSPDPEDPESPLREVENEKDRKRIVDERLDPYSARFFPREARTEMLAAVVRQERGVEDIVRARSWKVVGERCGEDWRDWEQAMSDWQKAKKSKIPFV</sequence>
<organism evidence="3 4">
    <name type="scientific">Lachnellula cervina</name>
    <dbReference type="NCBI Taxonomy" id="1316786"/>
    <lineage>
        <taxon>Eukaryota</taxon>
        <taxon>Fungi</taxon>
        <taxon>Dikarya</taxon>
        <taxon>Ascomycota</taxon>
        <taxon>Pezizomycotina</taxon>
        <taxon>Leotiomycetes</taxon>
        <taxon>Helotiales</taxon>
        <taxon>Lachnaceae</taxon>
        <taxon>Lachnellula</taxon>
    </lineage>
</organism>
<keyword evidence="4" id="KW-1185">Reference proteome</keyword>
<comment type="caution">
    <text evidence="3">The sequence shown here is derived from an EMBL/GenBank/DDBJ whole genome shotgun (WGS) entry which is preliminary data.</text>
</comment>
<protein>
    <submittedName>
        <fullName evidence="3">Caffeine-induced death protein 2</fullName>
    </submittedName>
</protein>
<gene>
    <name evidence="3" type="primary">cid2</name>
    <name evidence="3" type="ORF">LCER1_G005676</name>
</gene>
<evidence type="ECO:0000256" key="2">
    <source>
        <dbReference type="SAM" id="MobiDB-lite"/>
    </source>
</evidence>
<evidence type="ECO:0000313" key="3">
    <source>
        <dbReference type="EMBL" id="TVY51470.1"/>
    </source>
</evidence>
<dbReference type="InterPro" id="IPR016805">
    <property type="entry name" value="MIX23_fungal"/>
</dbReference>
<dbReference type="AlphaFoldDB" id="A0A7D8YJE4"/>
<dbReference type="PANTHER" id="PTHR31905:SF2">
    <property type="entry name" value="PROTEIN MIX23"/>
    <property type="match status" value="1"/>
</dbReference>
<reference evidence="3 4" key="1">
    <citation type="submission" date="2018-05" db="EMBL/GenBank/DDBJ databases">
        <title>Whole genome sequencing for identification of molecular markers to develop diagnostic detection tools for the regulated plant pathogen Lachnellula willkommii.</title>
        <authorList>
            <person name="Giroux E."/>
            <person name="Bilodeau G."/>
        </authorList>
    </citation>
    <scope>NUCLEOTIDE SEQUENCE [LARGE SCALE GENOMIC DNA]</scope>
    <source>
        <strain evidence="3 4">CBS 625.97</strain>
    </source>
</reference>
<evidence type="ECO:0000313" key="4">
    <source>
        <dbReference type="Proteomes" id="UP000481288"/>
    </source>
</evidence>
<feature type="region of interest" description="Disordered" evidence="2">
    <location>
        <begin position="45"/>
        <end position="67"/>
    </location>
</feature>
<dbReference type="PANTHER" id="PTHR31905">
    <property type="entry name" value="COILED-COIL DOMAIN-CONTAINING PROTEIN 58"/>
    <property type="match status" value="1"/>
</dbReference>
<dbReference type="Pfam" id="PF09774">
    <property type="entry name" value="MIX23"/>
    <property type="match status" value="1"/>
</dbReference>
<dbReference type="OrthoDB" id="5593818at2759"/>
<name>A0A7D8YJE4_9HELO</name>
<accession>A0A7D8YJE4</accession>
<dbReference type="GO" id="GO:0005758">
    <property type="term" value="C:mitochondrial intermembrane space"/>
    <property type="evidence" value="ECO:0007669"/>
    <property type="project" value="InterPro"/>
</dbReference>
<evidence type="ECO:0000256" key="1">
    <source>
        <dbReference type="ARBA" id="ARBA00024204"/>
    </source>
</evidence>
<dbReference type="EMBL" id="QGMG01000807">
    <property type="protein sequence ID" value="TVY51470.1"/>
    <property type="molecule type" value="Genomic_DNA"/>
</dbReference>
<feature type="compositionally biased region" description="Basic and acidic residues" evidence="2">
    <location>
        <begin position="110"/>
        <end position="119"/>
    </location>
</feature>
<comment type="similarity">
    <text evidence="1">Belongs to the MIX23 family.</text>
</comment>
<dbReference type="InterPro" id="IPR019171">
    <property type="entry name" value="MIX23"/>
</dbReference>
<feature type="compositionally biased region" description="Polar residues" evidence="2">
    <location>
        <begin position="45"/>
        <end position="63"/>
    </location>
</feature>
<dbReference type="Proteomes" id="UP000481288">
    <property type="component" value="Unassembled WGS sequence"/>
</dbReference>